<evidence type="ECO:0000256" key="14">
    <source>
        <dbReference type="ARBA" id="ARBA00048988"/>
    </source>
</evidence>
<dbReference type="Proteomes" id="UP000244180">
    <property type="component" value="Unassembled WGS sequence"/>
</dbReference>
<evidence type="ECO:0000259" key="17">
    <source>
        <dbReference type="PROSITE" id="PS51194"/>
    </source>
</evidence>
<keyword evidence="3 15" id="KW-0547">Nucleotide-binding</keyword>
<dbReference type="SUPFAM" id="SSF50249">
    <property type="entry name" value="Nucleic acid-binding proteins"/>
    <property type="match status" value="1"/>
</dbReference>
<evidence type="ECO:0000256" key="5">
    <source>
        <dbReference type="ARBA" id="ARBA00022801"/>
    </source>
</evidence>
<dbReference type="InterPro" id="IPR027417">
    <property type="entry name" value="P-loop_NTPase"/>
</dbReference>
<dbReference type="RefSeq" id="WP_272999485.1">
    <property type="nucleotide sequence ID" value="NZ_PEBV01000002.1"/>
</dbReference>
<dbReference type="InterPro" id="IPR014001">
    <property type="entry name" value="Helicase_ATP-bd"/>
</dbReference>
<dbReference type="InterPro" id="IPR011545">
    <property type="entry name" value="DEAD/DEAH_box_helicase_dom"/>
</dbReference>
<dbReference type="InterPro" id="IPR045562">
    <property type="entry name" value="RecG_dom3_C"/>
</dbReference>
<comment type="catalytic activity">
    <reaction evidence="12 15">
        <text>Couples ATP hydrolysis with the unwinding of duplex DNA by translocating in the 3'-5' direction.</text>
        <dbReference type="EC" id="5.6.2.4"/>
    </reaction>
</comment>
<evidence type="ECO:0000256" key="2">
    <source>
        <dbReference type="ARBA" id="ARBA00017846"/>
    </source>
</evidence>
<keyword evidence="6 15" id="KW-0347">Helicase</keyword>
<dbReference type="GO" id="GO:0003677">
    <property type="term" value="F:DNA binding"/>
    <property type="evidence" value="ECO:0007669"/>
    <property type="project" value="UniProtKB-KW"/>
</dbReference>
<evidence type="ECO:0000256" key="3">
    <source>
        <dbReference type="ARBA" id="ARBA00022741"/>
    </source>
</evidence>
<evidence type="ECO:0000256" key="1">
    <source>
        <dbReference type="ARBA" id="ARBA00007504"/>
    </source>
</evidence>
<reference evidence="18 19" key="1">
    <citation type="submission" date="2017-08" db="EMBL/GenBank/DDBJ databases">
        <title>Burning lignite coal seam in the remote Altai Mountains harbors a hydrogen-driven thermophilic microbial community.</title>
        <authorList>
            <person name="Kadnikov V.V."/>
            <person name="Mardanov A.V."/>
            <person name="Ivasenko D."/>
            <person name="Beletsky A.V."/>
            <person name="Karnachuk O.V."/>
            <person name="Ravin N.V."/>
        </authorList>
    </citation>
    <scope>NUCLEOTIDE SEQUENCE [LARGE SCALE GENOMIC DNA]</scope>
    <source>
        <strain evidence="18">AL33</strain>
    </source>
</reference>
<dbReference type="InterPro" id="IPR001650">
    <property type="entry name" value="Helicase_C-like"/>
</dbReference>
<comment type="function">
    <text evidence="15">Plays a critical role in recombination and DNA repair. Helps process Holliday junction intermediates to mature products by catalyzing branch migration. Has replication fork regression activity, unwinds stalled or blocked replication forks to make a HJ that can be resolved. Has a DNA unwinding activity characteristic of a DNA helicase with 3'-5' polarity.</text>
</comment>
<evidence type="ECO:0000256" key="8">
    <source>
        <dbReference type="ARBA" id="ARBA00023125"/>
    </source>
</evidence>
<evidence type="ECO:0000256" key="15">
    <source>
        <dbReference type="RuleBase" id="RU363016"/>
    </source>
</evidence>
<dbReference type="SMART" id="SM00490">
    <property type="entry name" value="HELICc"/>
    <property type="match status" value="1"/>
</dbReference>
<comment type="catalytic activity">
    <reaction evidence="14 15">
        <text>ATP + H2O = ADP + phosphate + H(+)</text>
        <dbReference type="Rhea" id="RHEA:13065"/>
        <dbReference type="ChEBI" id="CHEBI:15377"/>
        <dbReference type="ChEBI" id="CHEBI:15378"/>
        <dbReference type="ChEBI" id="CHEBI:30616"/>
        <dbReference type="ChEBI" id="CHEBI:43474"/>
        <dbReference type="ChEBI" id="CHEBI:456216"/>
        <dbReference type="EC" id="5.6.2.4"/>
    </reaction>
</comment>
<keyword evidence="8" id="KW-0238">DNA-binding</keyword>
<keyword evidence="4 15" id="KW-0227">DNA damage</keyword>
<dbReference type="EMBL" id="PEBV01000002">
    <property type="protein sequence ID" value="PTQ54711.1"/>
    <property type="molecule type" value="Genomic_DNA"/>
</dbReference>
<keyword evidence="9 15" id="KW-0233">DNA recombination</keyword>
<sequence>MELSSPVDALGLSAKKAAALRRAGVETVEDLLYRFPLRYEDARPADPAALRADGPAAFYGVVTGMPVLKFFSPSKSRLAVRLDVGGRPLTAVWFNQPYLKARLAPGTAVWVYGPYDVRRRTVVAQRTEIAPARPPDGVVPVYPATEGVRPKEYRALVEAALGRDDLEVPEVLPPPIVRRYRFPDRRAALRLVHLPASPDDVARGKRRLIYEELFLFQLKLALLRGLRRRRATGVAKPVDEGRLRRAIEALPFRLTGAQVRALREIVADLRSPEAMYRLLQGDVGSGKTVVAALALYAVVTAGFQGALMVPTEVLAMQHARTLRKLLPLDAELALLTGRTPPAARERILERLRDGRLDVVVGTHALIQEDIAFRRLGLAVVDEQHRFGVAERRMLLEKGEGTDILLMTATPIPRTLALAYFGDLDVSTIDELPKGRGEVETLWTTPARFGAVLDFMRRELQAGRQAYVIAPLIEASEKVDFENALALYERLRTALSEFRVGLLHGRLPGKEKDAVMQAFVRGDLDVLVATTVVEVGVDVPNATVMVIVDAERFGLSQLHQLRGRVGRGAAKSTCILVSDARTEIARERLRTLVETRDGFLLAEKDLELRGPGDLFGVRQSGLPEFRLADLTSPYDRTVLAYAHRDARAVADALLEARSAGRPPAYEGEPLPAALLRLADDVLRRPVALD</sequence>
<dbReference type="Gene3D" id="2.40.50.140">
    <property type="entry name" value="Nucleic acid-binding proteins"/>
    <property type="match status" value="1"/>
</dbReference>
<evidence type="ECO:0000256" key="11">
    <source>
        <dbReference type="ARBA" id="ARBA00023235"/>
    </source>
</evidence>
<evidence type="ECO:0000256" key="12">
    <source>
        <dbReference type="ARBA" id="ARBA00034617"/>
    </source>
</evidence>
<accession>A0A2T5GEU4</accession>
<dbReference type="SUPFAM" id="SSF52540">
    <property type="entry name" value="P-loop containing nucleoside triphosphate hydrolases"/>
    <property type="match status" value="2"/>
</dbReference>
<evidence type="ECO:0000256" key="4">
    <source>
        <dbReference type="ARBA" id="ARBA00022763"/>
    </source>
</evidence>
<dbReference type="Pfam" id="PF17191">
    <property type="entry name" value="RecG_wedge"/>
    <property type="match status" value="1"/>
</dbReference>
<dbReference type="PANTHER" id="PTHR47964:SF1">
    <property type="entry name" value="ATP-DEPENDENT DNA HELICASE HOMOLOG RECG, CHLOROPLASTIC"/>
    <property type="match status" value="1"/>
</dbReference>
<keyword evidence="10 15" id="KW-0234">DNA repair</keyword>
<dbReference type="PANTHER" id="PTHR47964">
    <property type="entry name" value="ATP-DEPENDENT DNA HELICASE HOMOLOG RECG, CHLOROPLASTIC"/>
    <property type="match status" value="1"/>
</dbReference>
<dbReference type="InterPro" id="IPR012340">
    <property type="entry name" value="NA-bd_OB-fold"/>
</dbReference>
<evidence type="ECO:0000259" key="16">
    <source>
        <dbReference type="PROSITE" id="PS51192"/>
    </source>
</evidence>
<feature type="domain" description="Helicase C-terminal" evidence="17">
    <location>
        <begin position="461"/>
        <end position="606"/>
    </location>
</feature>
<keyword evidence="11" id="KW-0413">Isomerase</keyword>
<dbReference type="NCBIfam" id="NF008168">
    <property type="entry name" value="PRK10917.2-2"/>
    <property type="match status" value="1"/>
</dbReference>
<dbReference type="GO" id="GO:0016887">
    <property type="term" value="F:ATP hydrolysis activity"/>
    <property type="evidence" value="ECO:0007669"/>
    <property type="project" value="RHEA"/>
</dbReference>
<dbReference type="NCBIfam" id="TIGR00643">
    <property type="entry name" value="recG"/>
    <property type="match status" value="1"/>
</dbReference>
<dbReference type="CDD" id="cd17992">
    <property type="entry name" value="DEXHc_RecG"/>
    <property type="match status" value="1"/>
</dbReference>
<evidence type="ECO:0000256" key="9">
    <source>
        <dbReference type="ARBA" id="ARBA00023172"/>
    </source>
</evidence>
<dbReference type="GO" id="GO:0005524">
    <property type="term" value="F:ATP binding"/>
    <property type="evidence" value="ECO:0007669"/>
    <property type="project" value="UniProtKB-KW"/>
</dbReference>
<gene>
    <name evidence="18" type="ORF">HSCHL_2302</name>
</gene>
<evidence type="ECO:0000256" key="10">
    <source>
        <dbReference type="ARBA" id="ARBA00023204"/>
    </source>
</evidence>
<dbReference type="GO" id="GO:0043138">
    <property type="term" value="F:3'-5' DNA helicase activity"/>
    <property type="evidence" value="ECO:0007669"/>
    <property type="project" value="UniProtKB-EC"/>
</dbReference>
<comment type="caution">
    <text evidence="18">The sequence shown here is derived from an EMBL/GenBank/DDBJ whole genome shotgun (WGS) entry which is preliminary data.</text>
</comment>
<evidence type="ECO:0000313" key="19">
    <source>
        <dbReference type="Proteomes" id="UP000244180"/>
    </source>
</evidence>
<evidence type="ECO:0000313" key="18">
    <source>
        <dbReference type="EMBL" id="PTQ54711.1"/>
    </source>
</evidence>
<keyword evidence="7 15" id="KW-0067">ATP-binding</keyword>
<keyword evidence="5 15" id="KW-0378">Hydrolase</keyword>
<dbReference type="InterPro" id="IPR004609">
    <property type="entry name" value="ATP-dep_DNA_helicase_RecG"/>
</dbReference>
<comment type="similarity">
    <text evidence="1 15">Belongs to the helicase family. RecG subfamily.</text>
</comment>
<dbReference type="Pfam" id="PF19833">
    <property type="entry name" value="RecG_dom3_C"/>
    <property type="match status" value="1"/>
</dbReference>
<dbReference type="PROSITE" id="PS51192">
    <property type="entry name" value="HELICASE_ATP_BIND_1"/>
    <property type="match status" value="1"/>
</dbReference>
<dbReference type="InterPro" id="IPR033454">
    <property type="entry name" value="RecG_wedge"/>
</dbReference>
<organism evidence="18 19">
    <name type="scientific">Hydrogenibacillus schlegelii</name>
    <name type="common">Bacillus schlegelii</name>
    <dbReference type="NCBI Taxonomy" id="1484"/>
    <lineage>
        <taxon>Bacteria</taxon>
        <taxon>Bacillati</taxon>
        <taxon>Bacillota</taxon>
        <taxon>Bacilli</taxon>
        <taxon>Bacillales</taxon>
        <taxon>Bacillales Family X. Incertae Sedis</taxon>
        <taxon>Hydrogenibacillus</taxon>
    </lineage>
</organism>
<dbReference type="GO" id="GO:0006281">
    <property type="term" value="P:DNA repair"/>
    <property type="evidence" value="ECO:0007669"/>
    <property type="project" value="UniProtKB-UniRule"/>
</dbReference>
<dbReference type="PROSITE" id="PS51194">
    <property type="entry name" value="HELICASE_CTER"/>
    <property type="match status" value="1"/>
</dbReference>
<protein>
    <recommendedName>
        <fullName evidence="2 15">ATP-dependent DNA helicase RecG</fullName>
        <ecNumber evidence="13 15">5.6.2.4</ecNumber>
    </recommendedName>
</protein>
<dbReference type="EC" id="5.6.2.4" evidence="13 15"/>
<dbReference type="AlphaFoldDB" id="A0A2T5GEU4"/>
<feature type="domain" description="Helicase ATP-binding" evidence="16">
    <location>
        <begin position="268"/>
        <end position="428"/>
    </location>
</feature>
<evidence type="ECO:0000256" key="7">
    <source>
        <dbReference type="ARBA" id="ARBA00022840"/>
    </source>
</evidence>
<proteinExistence type="inferred from homology"/>
<dbReference type="Pfam" id="PF00271">
    <property type="entry name" value="Helicase_C"/>
    <property type="match status" value="1"/>
</dbReference>
<evidence type="ECO:0000256" key="6">
    <source>
        <dbReference type="ARBA" id="ARBA00022806"/>
    </source>
</evidence>
<dbReference type="Pfam" id="PF00270">
    <property type="entry name" value="DEAD"/>
    <property type="match status" value="1"/>
</dbReference>
<dbReference type="SMART" id="SM00487">
    <property type="entry name" value="DEXDc"/>
    <property type="match status" value="1"/>
</dbReference>
<dbReference type="CDD" id="cd04488">
    <property type="entry name" value="RecG_wedge_OBF"/>
    <property type="match status" value="1"/>
</dbReference>
<dbReference type="NCBIfam" id="NF008165">
    <property type="entry name" value="PRK10917.1-3"/>
    <property type="match status" value="1"/>
</dbReference>
<evidence type="ECO:0000256" key="13">
    <source>
        <dbReference type="ARBA" id="ARBA00034808"/>
    </source>
</evidence>
<name>A0A2T5GEU4_HYDSH</name>
<dbReference type="GO" id="GO:0006310">
    <property type="term" value="P:DNA recombination"/>
    <property type="evidence" value="ECO:0007669"/>
    <property type="project" value="UniProtKB-UniRule"/>
</dbReference>
<dbReference type="Gene3D" id="3.40.50.300">
    <property type="entry name" value="P-loop containing nucleotide triphosphate hydrolases"/>
    <property type="match status" value="2"/>
</dbReference>
<dbReference type="InterPro" id="IPR047112">
    <property type="entry name" value="RecG/Mfd"/>
</dbReference>